<reference evidence="1" key="1">
    <citation type="submission" date="2018-10" db="EMBL/GenBank/DDBJ databases">
        <title>Hidden diversity of soil giant viruses.</title>
        <authorList>
            <person name="Schulz F."/>
            <person name="Alteio L."/>
            <person name="Goudeau D."/>
            <person name="Ryan E.M."/>
            <person name="Malmstrom R.R."/>
            <person name="Blanchard J."/>
            <person name="Woyke T."/>
        </authorList>
    </citation>
    <scope>NUCLEOTIDE SEQUENCE</scope>
    <source>
        <strain evidence="1">FNV1</strain>
    </source>
</reference>
<organism evidence="1">
    <name type="scientific">Faunusvirus sp</name>
    <dbReference type="NCBI Taxonomy" id="2487766"/>
    <lineage>
        <taxon>Viruses</taxon>
        <taxon>Varidnaviria</taxon>
        <taxon>Bamfordvirae</taxon>
        <taxon>Nucleocytoviricota</taxon>
        <taxon>Megaviricetes</taxon>
        <taxon>Imitervirales</taxon>
        <taxon>Mimiviridae</taxon>
    </lineage>
</organism>
<proteinExistence type="predicted"/>
<accession>A0A3G4ZXB7</accession>
<name>A0A3G4ZXB7_9VIRU</name>
<sequence>MLSLIKSATDSLFTKHDHNAGKIKKFDDMKIIEAAKAEFAKNQLAKAELAKAELAKAELKKESDKVVIPQFDTRIVEYQVNPEFIGIVPDMILHYFCNKAFDDKMYKKITTMGNNNYATLLIRLCRQEVELSTCGFYKLGIFDNKFIELATYESTDKYECEIQIIDDDVCFNMYHPLSLLTLMSASNNKYVFIPICMTSALFKYAHMTFLVVDTTTNNVLYFDPNKYPTMYNEAFGREIGFNIEECIKKYALYCGEFGMKLKYVQIDEWYTSDLILNMANRASTKKTFDDGCCVAWSILIAHILSVTQDSPIMVLNKLSRLTTLQRNTLIYNYQAHLFDIISI</sequence>
<protein>
    <submittedName>
        <fullName evidence="1">Uncharacterized protein</fullName>
    </submittedName>
</protein>
<gene>
    <name evidence="1" type="ORF">Faunusvirus1_4</name>
</gene>
<evidence type="ECO:0000313" key="1">
    <source>
        <dbReference type="EMBL" id="AYV78984.1"/>
    </source>
</evidence>
<dbReference type="EMBL" id="MK072132">
    <property type="protein sequence ID" value="AYV78984.1"/>
    <property type="molecule type" value="Genomic_DNA"/>
</dbReference>